<evidence type="ECO:0000256" key="1">
    <source>
        <dbReference type="SAM" id="MobiDB-lite"/>
    </source>
</evidence>
<dbReference type="AlphaFoldDB" id="A0A9P6MDK7"/>
<proteinExistence type="predicted"/>
<feature type="region of interest" description="Disordered" evidence="1">
    <location>
        <begin position="1"/>
        <end position="72"/>
    </location>
</feature>
<keyword evidence="3" id="KW-1185">Reference proteome</keyword>
<sequence>MTMRSQMRSEGLTGDEIVQQRQARTASFSKKATGSNATLQATDQEREDRKAAEKLEQKRQEHERERMQKRQLFEKQMQQLEIQQLQEERA</sequence>
<organism evidence="2 3">
    <name type="scientific">Modicella reniformis</name>
    <dbReference type="NCBI Taxonomy" id="1440133"/>
    <lineage>
        <taxon>Eukaryota</taxon>
        <taxon>Fungi</taxon>
        <taxon>Fungi incertae sedis</taxon>
        <taxon>Mucoromycota</taxon>
        <taxon>Mortierellomycotina</taxon>
        <taxon>Mortierellomycetes</taxon>
        <taxon>Mortierellales</taxon>
        <taxon>Mortierellaceae</taxon>
        <taxon>Modicella</taxon>
    </lineage>
</organism>
<comment type="caution">
    <text evidence="2">The sequence shown here is derived from an EMBL/GenBank/DDBJ whole genome shotgun (WGS) entry which is preliminary data.</text>
</comment>
<evidence type="ECO:0000313" key="2">
    <source>
        <dbReference type="EMBL" id="KAF9993389.1"/>
    </source>
</evidence>
<dbReference type="Proteomes" id="UP000749646">
    <property type="component" value="Unassembled WGS sequence"/>
</dbReference>
<feature type="compositionally biased region" description="Basic and acidic residues" evidence="1">
    <location>
        <begin position="43"/>
        <end position="72"/>
    </location>
</feature>
<feature type="non-terminal residue" evidence="2">
    <location>
        <position position="90"/>
    </location>
</feature>
<accession>A0A9P6MDK7</accession>
<evidence type="ECO:0000313" key="3">
    <source>
        <dbReference type="Proteomes" id="UP000749646"/>
    </source>
</evidence>
<reference evidence="2" key="1">
    <citation type="journal article" date="2020" name="Fungal Divers.">
        <title>Resolving the Mortierellaceae phylogeny through synthesis of multi-gene phylogenetics and phylogenomics.</title>
        <authorList>
            <person name="Vandepol N."/>
            <person name="Liber J."/>
            <person name="Desiro A."/>
            <person name="Na H."/>
            <person name="Kennedy M."/>
            <person name="Barry K."/>
            <person name="Grigoriev I.V."/>
            <person name="Miller A.N."/>
            <person name="O'Donnell K."/>
            <person name="Stajich J.E."/>
            <person name="Bonito G."/>
        </authorList>
    </citation>
    <scope>NUCLEOTIDE SEQUENCE</scope>
    <source>
        <strain evidence="2">MES-2147</strain>
    </source>
</reference>
<name>A0A9P6MDK7_9FUNG</name>
<gene>
    <name evidence="2" type="ORF">BGZ65_011091</name>
</gene>
<protein>
    <submittedName>
        <fullName evidence="2">Uncharacterized protein</fullName>
    </submittedName>
</protein>
<dbReference type="EMBL" id="JAAAHW010001856">
    <property type="protein sequence ID" value="KAF9993389.1"/>
    <property type="molecule type" value="Genomic_DNA"/>
</dbReference>
<feature type="compositionally biased region" description="Polar residues" evidence="1">
    <location>
        <begin position="19"/>
        <end position="42"/>
    </location>
</feature>